<keyword evidence="2" id="KW-1185">Reference proteome</keyword>
<organism evidence="1 2">
    <name type="scientific">Trichonephila inaurata madagascariensis</name>
    <dbReference type="NCBI Taxonomy" id="2747483"/>
    <lineage>
        <taxon>Eukaryota</taxon>
        <taxon>Metazoa</taxon>
        <taxon>Ecdysozoa</taxon>
        <taxon>Arthropoda</taxon>
        <taxon>Chelicerata</taxon>
        <taxon>Arachnida</taxon>
        <taxon>Araneae</taxon>
        <taxon>Araneomorphae</taxon>
        <taxon>Entelegynae</taxon>
        <taxon>Araneoidea</taxon>
        <taxon>Nephilidae</taxon>
        <taxon>Trichonephila</taxon>
        <taxon>Trichonephila inaurata</taxon>
    </lineage>
</organism>
<proteinExistence type="predicted"/>
<accession>A0A8X7CRI8</accession>
<reference evidence="1" key="1">
    <citation type="submission" date="2020-08" db="EMBL/GenBank/DDBJ databases">
        <title>Multicomponent nature underlies the extraordinary mechanical properties of spider dragline silk.</title>
        <authorList>
            <person name="Kono N."/>
            <person name="Nakamura H."/>
            <person name="Mori M."/>
            <person name="Yoshida Y."/>
            <person name="Ohtoshi R."/>
            <person name="Malay A.D."/>
            <person name="Moran D.A.P."/>
            <person name="Tomita M."/>
            <person name="Numata K."/>
            <person name="Arakawa K."/>
        </authorList>
    </citation>
    <scope>NUCLEOTIDE SEQUENCE</scope>
</reference>
<evidence type="ECO:0000313" key="1">
    <source>
        <dbReference type="EMBL" id="GFY78453.1"/>
    </source>
</evidence>
<dbReference type="AlphaFoldDB" id="A0A8X7CRI8"/>
<comment type="caution">
    <text evidence="1">The sequence shown here is derived from an EMBL/GenBank/DDBJ whole genome shotgun (WGS) entry which is preliminary data.</text>
</comment>
<name>A0A8X7CRI8_9ARAC</name>
<dbReference type="Proteomes" id="UP000886998">
    <property type="component" value="Unassembled WGS sequence"/>
</dbReference>
<sequence>MFVFLQPDGLRLLTKGIGLMASRQEIPCSVLVEATPMVIVHCHTSSPGGSDCWCRYVQWKLQLYHCWNHQK</sequence>
<dbReference type="EMBL" id="BMAV01023007">
    <property type="protein sequence ID" value="GFY78453.1"/>
    <property type="molecule type" value="Genomic_DNA"/>
</dbReference>
<protein>
    <submittedName>
        <fullName evidence="1">Uncharacterized protein</fullName>
    </submittedName>
</protein>
<gene>
    <name evidence="1" type="ORF">TNIN_150201</name>
</gene>
<evidence type="ECO:0000313" key="2">
    <source>
        <dbReference type="Proteomes" id="UP000886998"/>
    </source>
</evidence>